<sequence>MPQHDRFPLSAEGTDGEMSTLIRELLLRQSPAETTETPKSSYELWHYTLFCEIEAGMAKVAAEVKKRLASMAKEEEKDN</sequence>
<dbReference type="AlphaFoldDB" id="A0AAN6BXY0"/>
<proteinExistence type="predicted"/>
<dbReference type="EMBL" id="JAAMOD010000249">
    <property type="protein sequence ID" value="KAF5233708.1"/>
    <property type="molecule type" value="Genomic_DNA"/>
</dbReference>
<reference evidence="1 2" key="1">
    <citation type="submission" date="2020-02" db="EMBL/GenBank/DDBJ databases">
        <title>Identification and distribution of gene clusters putatively required for synthesis of sphingolipid metabolism inhibitors in phylogenetically diverse species of the filamentous fungus Fusarium.</title>
        <authorList>
            <person name="Kim H.-S."/>
            <person name="Busman M."/>
            <person name="Brown D.W."/>
            <person name="Divon H."/>
            <person name="Uhlig S."/>
            <person name="Proctor R.H."/>
        </authorList>
    </citation>
    <scope>NUCLEOTIDE SEQUENCE [LARGE SCALE GENOMIC DNA]</scope>
    <source>
        <strain evidence="1 2">NRRL 2903</strain>
    </source>
</reference>
<accession>A0AAN6BXY0</accession>
<keyword evidence="2" id="KW-1185">Reference proteome</keyword>
<gene>
    <name evidence="1" type="ORF">FAUST_7959</name>
</gene>
<evidence type="ECO:0000313" key="2">
    <source>
        <dbReference type="Proteomes" id="UP000537989"/>
    </source>
</evidence>
<name>A0AAN6BXY0_FUSAU</name>
<dbReference type="Proteomes" id="UP000537989">
    <property type="component" value="Unassembled WGS sequence"/>
</dbReference>
<evidence type="ECO:0000313" key="1">
    <source>
        <dbReference type="EMBL" id="KAF5233708.1"/>
    </source>
</evidence>
<organism evidence="1 2">
    <name type="scientific">Fusarium austroamericanum</name>
    <dbReference type="NCBI Taxonomy" id="282268"/>
    <lineage>
        <taxon>Eukaryota</taxon>
        <taxon>Fungi</taxon>
        <taxon>Dikarya</taxon>
        <taxon>Ascomycota</taxon>
        <taxon>Pezizomycotina</taxon>
        <taxon>Sordariomycetes</taxon>
        <taxon>Hypocreomycetidae</taxon>
        <taxon>Hypocreales</taxon>
        <taxon>Nectriaceae</taxon>
        <taxon>Fusarium</taxon>
    </lineage>
</organism>
<protein>
    <submittedName>
        <fullName evidence="1">Uncharacterized protein</fullName>
    </submittedName>
</protein>
<comment type="caution">
    <text evidence="1">The sequence shown here is derived from an EMBL/GenBank/DDBJ whole genome shotgun (WGS) entry which is preliminary data.</text>
</comment>